<dbReference type="Gene3D" id="1.10.8.270">
    <property type="entry name" value="putative rabgap domain of human tbc1 domain family member 14 like domains"/>
    <property type="match status" value="1"/>
</dbReference>
<dbReference type="STRING" id="1156394.T0QAQ9"/>
<dbReference type="InterPro" id="IPR000195">
    <property type="entry name" value="Rab-GAP-TBC_dom"/>
</dbReference>
<dbReference type="OrthoDB" id="295078at2759"/>
<dbReference type="AlphaFoldDB" id="T0QAQ9"/>
<dbReference type="InterPro" id="IPR036047">
    <property type="entry name" value="F-box-like_dom_sf"/>
</dbReference>
<dbReference type="eggNOG" id="KOG4436">
    <property type="taxonomic scope" value="Eukaryota"/>
</dbReference>
<dbReference type="Pfam" id="PF00566">
    <property type="entry name" value="RabGAP-TBC"/>
    <property type="match status" value="1"/>
</dbReference>
<dbReference type="Pfam" id="PF12937">
    <property type="entry name" value="F-box-like"/>
    <property type="match status" value="1"/>
</dbReference>
<dbReference type="InterPro" id="IPR001810">
    <property type="entry name" value="F-box_dom"/>
</dbReference>
<dbReference type="RefSeq" id="XP_008614773.1">
    <property type="nucleotide sequence ID" value="XM_008616551.1"/>
</dbReference>
<dbReference type="InterPro" id="IPR050302">
    <property type="entry name" value="Rab_GAP_TBC_domain"/>
</dbReference>
<dbReference type="InterPro" id="IPR035969">
    <property type="entry name" value="Rab-GAP_TBC_sf"/>
</dbReference>
<dbReference type="GeneID" id="19951282"/>
<sequence length="531" mass="58809">MSFFESIARSLGAWMEPRAKPPPPAASFCSSEVHAPESALKKYKIDASGVYAAVYGTPSGPSMRRQVHPTISSPCDAVDDDLVARFQRHVRVSRQPEWAAGHRILSTAKARHAASLAEYTRHLAELDGHDPSQRSGVRARAWQCIAQANAKLVKLQELVRDLSRLGPREAEKLKCHDRLEKLVDDLVRTGNEAVVLLVRELQALHAPMTSLKGATLHIFSFLSARDVASARLVSRTWHDAVASKRLLTASLRTPLDRWRFWTHCIRRRPGYAPRCYDYGQLVAIAAADMANPHHRAIDADVRRTTFRNGIYDPATSCNVDEAAAQAMLSRLLRAYAALDPEIGYCHGMTFLGSALLSCLAYDEASAFEIFAALLLHYTFRDVFRCPDLPGAKLRMYQLDCLVRVHLPHVGSALLKHKVHPQMYASGWILALFVHEVSLTSRSMVVILDGFLQHGWGAMLRLYVGLLSVHADQILAPKPLQALAKLPKTLNQSLHAALEAGDHDTLMLATSEPALALLAAQYDPATSLMDFF</sequence>
<dbReference type="Gene3D" id="1.10.472.80">
    <property type="entry name" value="Ypt/Rab-GAP domain of gyp1p, domain 3"/>
    <property type="match status" value="1"/>
</dbReference>
<dbReference type="SMART" id="SM00164">
    <property type="entry name" value="TBC"/>
    <property type="match status" value="1"/>
</dbReference>
<gene>
    <name evidence="2" type="ORF">SDRG_10555</name>
</gene>
<dbReference type="CDD" id="cd09917">
    <property type="entry name" value="F-box_SF"/>
    <property type="match status" value="1"/>
</dbReference>
<dbReference type="Gene3D" id="1.20.1280.50">
    <property type="match status" value="1"/>
</dbReference>
<reference evidence="2 3" key="1">
    <citation type="submission" date="2012-04" db="EMBL/GenBank/DDBJ databases">
        <title>The Genome Sequence of Saprolegnia declina VS20.</title>
        <authorList>
            <consortium name="The Broad Institute Genome Sequencing Platform"/>
            <person name="Russ C."/>
            <person name="Nusbaum C."/>
            <person name="Tyler B."/>
            <person name="van West P."/>
            <person name="Dieguez-Uribeondo J."/>
            <person name="de Bruijn I."/>
            <person name="Tripathy S."/>
            <person name="Jiang R."/>
            <person name="Young S.K."/>
            <person name="Zeng Q."/>
            <person name="Gargeya S."/>
            <person name="Fitzgerald M."/>
            <person name="Haas B."/>
            <person name="Abouelleil A."/>
            <person name="Alvarado L."/>
            <person name="Arachchi H.M."/>
            <person name="Berlin A."/>
            <person name="Chapman S.B."/>
            <person name="Goldberg J."/>
            <person name="Griggs A."/>
            <person name="Gujja S."/>
            <person name="Hansen M."/>
            <person name="Howarth C."/>
            <person name="Imamovic A."/>
            <person name="Larimer J."/>
            <person name="McCowen C."/>
            <person name="Montmayeur A."/>
            <person name="Murphy C."/>
            <person name="Neiman D."/>
            <person name="Pearson M."/>
            <person name="Priest M."/>
            <person name="Roberts A."/>
            <person name="Saif S."/>
            <person name="Shea T."/>
            <person name="Sisk P."/>
            <person name="Sykes S."/>
            <person name="Wortman J."/>
            <person name="Nusbaum C."/>
            <person name="Birren B."/>
        </authorList>
    </citation>
    <scope>NUCLEOTIDE SEQUENCE [LARGE SCALE GENOMIC DNA]</scope>
    <source>
        <strain evidence="2 3">VS20</strain>
    </source>
</reference>
<dbReference type="SUPFAM" id="SSF81383">
    <property type="entry name" value="F-box domain"/>
    <property type="match status" value="1"/>
</dbReference>
<evidence type="ECO:0000313" key="2">
    <source>
        <dbReference type="EMBL" id="EQC31766.1"/>
    </source>
</evidence>
<organism evidence="2 3">
    <name type="scientific">Saprolegnia diclina (strain VS20)</name>
    <dbReference type="NCBI Taxonomy" id="1156394"/>
    <lineage>
        <taxon>Eukaryota</taxon>
        <taxon>Sar</taxon>
        <taxon>Stramenopiles</taxon>
        <taxon>Oomycota</taxon>
        <taxon>Saprolegniomycetes</taxon>
        <taxon>Saprolegniales</taxon>
        <taxon>Saprolegniaceae</taxon>
        <taxon>Saprolegnia</taxon>
    </lineage>
</organism>
<dbReference type="InParanoid" id="T0QAQ9"/>
<keyword evidence="3" id="KW-1185">Reference proteome</keyword>
<name>T0QAQ9_SAPDV</name>
<dbReference type="Proteomes" id="UP000030762">
    <property type="component" value="Unassembled WGS sequence"/>
</dbReference>
<dbReference type="SUPFAM" id="SSF47923">
    <property type="entry name" value="Ypt/Rab-GAP domain of gyp1p"/>
    <property type="match status" value="2"/>
</dbReference>
<accession>T0QAQ9</accession>
<dbReference type="GO" id="GO:0005096">
    <property type="term" value="F:GTPase activator activity"/>
    <property type="evidence" value="ECO:0007669"/>
    <property type="project" value="TreeGrafter"/>
</dbReference>
<dbReference type="PANTHER" id="PTHR47219">
    <property type="entry name" value="RAB GTPASE-ACTIVATING PROTEIN 1-LIKE"/>
    <property type="match status" value="1"/>
</dbReference>
<evidence type="ECO:0000313" key="3">
    <source>
        <dbReference type="Proteomes" id="UP000030762"/>
    </source>
</evidence>
<proteinExistence type="predicted"/>
<dbReference type="PANTHER" id="PTHR47219:SF9">
    <property type="entry name" value="GTPASE ACTIVATING PROTEIN AND CENTROSOME-ASSOCIATED, ISOFORM B"/>
    <property type="match status" value="1"/>
</dbReference>
<dbReference type="GO" id="GO:0031267">
    <property type="term" value="F:small GTPase binding"/>
    <property type="evidence" value="ECO:0007669"/>
    <property type="project" value="TreeGrafter"/>
</dbReference>
<dbReference type="VEuPathDB" id="FungiDB:SDRG_10555"/>
<feature type="domain" description="Rab-GAP TBC" evidence="1">
    <location>
        <begin position="251"/>
        <end position="454"/>
    </location>
</feature>
<dbReference type="PROSITE" id="PS50086">
    <property type="entry name" value="TBC_RABGAP"/>
    <property type="match status" value="1"/>
</dbReference>
<dbReference type="EMBL" id="JH767167">
    <property type="protein sequence ID" value="EQC31766.1"/>
    <property type="molecule type" value="Genomic_DNA"/>
</dbReference>
<evidence type="ECO:0000259" key="1">
    <source>
        <dbReference type="PROSITE" id="PS50086"/>
    </source>
</evidence>
<protein>
    <recommendedName>
        <fullName evidence="1">Rab-GAP TBC domain-containing protein</fullName>
    </recommendedName>
</protein>
<dbReference type="OMA" id="FWTHCIR"/>